<feature type="region of interest" description="Disordered" evidence="6">
    <location>
        <begin position="75"/>
        <end position="97"/>
    </location>
</feature>
<dbReference type="GO" id="GO:0007165">
    <property type="term" value="P:signal transduction"/>
    <property type="evidence" value="ECO:0007669"/>
    <property type="project" value="InterPro"/>
</dbReference>
<dbReference type="AlphaFoldDB" id="A0A836CMF4"/>
<comment type="caution">
    <text evidence="8">The sequence shown here is derived from an EMBL/GenBank/DDBJ whole genome shotgun (WGS) entry which is preliminary data.</text>
</comment>
<evidence type="ECO:0000256" key="5">
    <source>
        <dbReference type="RuleBase" id="RU363067"/>
    </source>
</evidence>
<evidence type="ECO:0000256" key="6">
    <source>
        <dbReference type="SAM" id="MobiDB-lite"/>
    </source>
</evidence>
<dbReference type="InterPro" id="IPR002073">
    <property type="entry name" value="PDEase_catalytic_dom"/>
</dbReference>
<feature type="binding site" evidence="4">
    <location>
        <position position="237"/>
    </location>
    <ligand>
        <name>Zn(2+)</name>
        <dbReference type="ChEBI" id="CHEBI:29105"/>
        <label>1</label>
    </ligand>
</feature>
<proteinExistence type="inferred from homology"/>
<comment type="similarity">
    <text evidence="5">Belongs to the cyclic nucleotide phosphodiesterase family.</text>
</comment>
<dbReference type="InterPro" id="IPR023088">
    <property type="entry name" value="PDEase"/>
</dbReference>
<dbReference type="PROSITE" id="PS00126">
    <property type="entry name" value="PDEASE_I_1"/>
    <property type="match status" value="1"/>
</dbReference>
<dbReference type="EC" id="3.1.4.-" evidence="5"/>
<dbReference type="GO" id="GO:0004114">
    <property type="term" value="F:3',5'-cyclic-nucleotide phosphodiesterase activity"/>
    <property type="evidence" value="ECO:0007669"/>
    <property type="project" value="InterPro"/>
</dbReference>
<dbReference type="PROSITE" id="PS51845">
    <property type="entry name" value="PDEASE_I_2"/>
    <property type="match status" value="1"/>
</dbReference>
<dbReference type="PRINTS" id="PR00387">
    <property type="entry name" value="PDIESTERASE1"/>
</dbReference>
<keyword evidence="1 4" id="KW-0479">Metal-binding</keyword>
<dbReference type="InterPro" id="IPR023174">
    <property type="entry name" value="PDEase_CS"/>
</dbReference>
<evidence type="ECO:0000259" key="7">
    <source>
        <dbReference type="PROSITE" id="PS51845"/>
    </source>
</evidence>
<evidence type="ECO:0000256" key="3">
    <source>
        <dbReference type="PIRSR" id="PIRSR623088-1"/>
    </source>
</evidence>
<accession>A0A836CMF4</accession>
<dbReference type="PANTHER" id="PTHR11347">
    <property type="entry name" value="CYCLIC NUCLEOTIDE PHOSPHODIESTERASE"/>
    <property type="match status" value="1"/>
</dbReference>
<evidence type="ECO:0000313" key="9">
    <source>
        <dbReference type="Proteomes" id="UP000664859"/>
    </source>
</evidence>
<feature type="binding site" evidence="4">
    <location>
        <position position="201"/>
    </location>
    <ligand>
        <name>Zn(2+)</name>
        <dbReference type="ChEBI" id="CHEBI:29105"/>
        <label>1</label>
    </ligand>
</feature>
<dbReference type="InterPro" id="IPR036971">
    <property type="entry name" value="PDEase_catalytic_dom_sf"/>
</dbReference>
<sequence length="521" mass="57125">MPLRHTGFVTQQRVGDESPVLTRALRIIARFLTRSHSTHALATCALQVRRHSSAAHNGNSSADTAQRAAISLLRQPGSGNADAPSSPRSASQTGGDTARCGGTAELCHVEGMPAAAFLSAAAGGSPAVTAVPSLSRGMMGTRCSSCCASLCSYLFDEHKYNLFAHFGFSKRHFTNYIVQIEAGYGSGLGKGSVSVYHNRRHMADVTQAVHYFMQVCHLGASLTDIEMSGLLLGAIVHDFKHPGRSNAFLIKTFSELSLVYNDVSVLENFHISEVQELKLNTNVVREAHAPCADWCDVSMLRASTQMEQCNWKLEVYSEAFRVLRQDRCNFMRNVDSAIVRNIRDTMIPLISPLMDRDTTAIADSRKGFINFLVKPLFKSWVSFLNTPKAQTCLTNLEVSEAMWVAKEKRGDDTLEALADDGCQSLLQHAVTLQRSRDGYCKQQHSHTISSVLHSLALLHRRSNGGWGGEEGEGGEGDAVQCRLDAAVHELPYRRTRRGVLNCKRFTQCIALAKQCPPAPQT</sequence>
<keyword evidence="9" id="KW-1185">Reference proteome</keyword>
<dbReference type="Gene3D" id="1.10.1300.10">
    <property type="entry name" value="3'5'-cyclic nucleotide phosphodiesterase, catalytic domain"/>
    <property type="match status" value="2"/>
</dbReference>
<comment type="cofactor">
    <cofactor evidence="5">
        <name>a divalent metal cation</name>
        <dbReference type="ChEBI" id="CHEBI:60240"/>
    </cofactor>
    <text evidence="5">Binds 2 divalent metal cations per subunit. Site 1 may preferentially bind zinc ions, while site 2 has a preference for magnesium and/or manganese ions.</text>
</comment>
<dbReference type="Proteomes" id="UP000664859">
    <property type="component" value="Unassembled WGS sequence"/>
</dbReference>
<dbReference type="GO" id="GO:0046872">
    <property type="term" value="F:metal ion binding"/>
    <property type="evidence" value="ECO:0007669"/>
    <property type="project" value="UniProtKB-KW"/>
</dbReference>
<evidence type="ECO:0000256" key="1">
    <source>
        <dbReference type="ARBA" id="ARBA00022723"/>
    </source>
</evidence>
<feature type="binding site" evidence="4">
    <location>
        <position position="238"/>
    </location>
    <ligand>
        <name>Zn(2+)</name>
        <dbReference type="ChEBI" id="CHEBI:29105"/>
        <label>1</label>
    </ligand>
</feature>
<feature type="domain" description="PDEase" evidence="7">
    <location>
        <begin position="105"/>
        <end position="280"/>
    </location>
</feature>
<gene>
    <name evidence="8" type="ORF">JKP88DRAFT_253358</name>
</gene>
<organism evidence="8 9">
    <name type="scientific">Tribonema minus</name>
    <dbReference type="NCBI Taxonomy" id="303371"/>
    <lineage>
        <taxon>Eukaryota</taxon>
        <taxon>Sar</taxon>
        <taxon>Stramenopiles</taxon>
        <taxon>Ochrophyta</taxon>
        <taxon>PX clade</taxon>
        <taxon>Xanthophyceae</taxon>
        <taxon>Tribonematales</taxon>
        <taxon>Tribonemataceae</taxon>
        <taxon>Tribonema</taxon>
    </lineage>
</organism>
<dbReference type="SUPFAM" id="SSF109604">
    <property type="entry name" value="HD-domain/PDEase-like"/>
    <property type="match status" value="2"/>
</dbReference>
<name>A0A836CMF4_9STRA</name>
<feature type="binding site" evidence="4">
    <location>
        <position position="238"/>
    </location>
    <ligand>
        <name>Zn(2+)</name>
        <dbReference type="ChEBI" id="CHEBI:29105"/>
        <label>2</label>
    </ligand>
</feature>
<keyword evidence="2 5" id="KW-0378">Hydrolase</keyword>
<reference evidence="8" key="1">
    <citation type="submission" date="2021-02" db="EMBL/GenBank/DDBJ databases">
        <title>First Annotated Genome of the Yellow-green Alga Tribonema minus.</title>
        <authorList>
            <person name="Mahan K.M."/>
        </authorList>
    </citation>
    <scope>NUCLEOTIDE SEQUENCE</scope>
    <source>
        <strain evidence="8">UTEX B ZZ1240</strain>
    </source>
</reference>
<dbReference type="OrthoDB" id="546632at2759"/>
<feature type="compositionally biased region" description="Polar residues" evidence="6">
    <location>
        <begin position="86"/>
        <end position="95"/>
    </location>
</feature>
<evidence type="ECO:0000256" key="2">
    <source>
        <dbReference type="ARBA" id="ARBA00022801"/>
    </source>
</evidence>
<evidence type="ECO:0000256" key="4">
    <source>
        <dbReference type="PIRSR" id="PIRSR623088-3"/>
    </source>
</evidence>
<dbReference type="Pfam" id="PF00233">
    <property type="entry name" value="PDEase_I"/>
    <property type="match status" value="2"/>
</dbReference>
<dbReference type="EMBL" id="JAFCMP010000065">
    <property type="protein sequence ID" value="KAG5188741.1"/>
    <property type="molecule type" value="Genomic_DNA"/>
</dbReference>
<protein>
    <recommendedName>
        <fullName evidence="5">Phosphodiesterase</fullName>
        <ecNumber evidence="5">3.1.4.-</ecNumber>
    </recommendedName>
</protein>
<feature type="active site" description="Proton donor" evidence="3">
    <location>
        <position position="197"/>
    </location>
</feature>
<evidence type="ECO:0000313" key="8">
    <source>
        <dbReference type="EMBL" id="KAG5188741.1"/>
    </source>
</evidence>